<reference evidence="1 2" key="1">
    <citation type="submission" date="2016-10" db="EMBL/GenBank/DDBJ databases">
        <authorList>
            <person name="de Groot N.N."/>
        </authorList>
    </citation>
    <scope>NUCLEOTIDE SEQUENCE [LARGE SCALE GENOMIC DNA]</scope>
    <source>
        <strain evidence="1">MBHS1</strain>
    </source>
</reference>
<dbReference type="EMBL" id="FMSV02000548">
    <property type="protein sequence ID" value="SEH08385.1"/>
    <property type="molecule type" value="Genomic_DNA"/>
</dbReference>
<keyword evidence="2" id="KW-1185">Reference proteome</keyword>
<name>A0A1H6FH73_9GAMM</name>
<sequence length="52" mass="6115">MLCENLNDYALYCYINCSDTQYLLWGSEWLHSEWSALSTIFMFTHSAKSKKA</sequence>
<dbReference type="Proteomes" id="UP000236724">
    <property type="component" value="Unassembled WGS sequence"/>
</dbReference>
<organism evidence="1 2">
    <name type="scientific">Candidatus Venteria ishoeyi</name>
    <dbReference type="NCBI Taxonomy" id="1899563"/>
    <lineage>
        <taxon>Bacteria</taxon>
        <taxon>Pseudomonadati</taxon>
        <taxon>Pseudomonadota</taxon>
        <taxon>Gammaproteobacteria</taxon>
        <taxon>Thiotrichales</taxon>
        <taxon>Thiotrichaceae</taxon>
        <taxon>Venteria</taxon>
    </lineage>
</organism>
<gene>
    <name evidence="1" type="ORF">MBHS_04277</name>
</gene>
<dbReference type="AlphaFoldDB" id="A0A1H6FH73"/>
<evidence type="ECO:0000313" key="1">
    <source>
        <dbReference type="EMBL" id="SEH08385.1"/>
    </source>
</evidence>
<accession>A0A1H6FH73</accession>
<protein>
    <submittedName>
        <fullName evidence="1">Uncharacterized protein</fullName>
    </submittedName>
</protein>
<evidence type="ECO:0000313" key="2">
    <source>
        <dbReference type="Proteomes" id="UP000236724"/>
    </source>
</evidence>
<proteinExistence type="predicted"/>